<dbReference type="GO" id="GO:0005886">
    <property type="term" value="C:plasma membrane"/>
    <property type="evidence" value="ECO:0007669"/>
    <property type="project" value="TreeGrafter"/>
</dbReference>
<dbReference type="Gene3D" id="1.10.1070.11">
    <property type="entry name" value="Phosphatidylinositol 3-/4-kinase, catalytic domain"/>
    <property type="match status" value="1"/>
</dbReference>
<dbReference type="Proteomes" id="UP000287651">
    <property type="component" value="Unassembled WGS sequence"/>
</dbReference>
<comment type="caution">
    <text evidence="7">The sequence shown here is derived from an EMBL/GenBank/DDBJ whole genome shotgun (WGS) entry which is preliminary data.</text>
</comment>
<dbReference type="Pfam" id="PF00454">
    <property type="entry name" value="PI3_PI4_kinase"/>
    <property type="match status" value="1"/>
</dbReference>
<evidence type="ECO:0000313" key="7">
    <source>
        <dbReference type="EMBL" id="RRT68113.1"/>
    </source>
</evidence>
<dbReference type="AlphaFoldDB" id="A0A426ZVY0"/>
<dbReference type="InterPro" id="IPR001263">
    <property type="entry name" value="PI3K_accessory_dom"/>
</dbReference>
<dbReference type="Gene3D" id="1.25.40.70">
    <property type="entry name" value="Phosphatidylinositol 3-kinase, accessory domain (PIK)"/>
    <property type="match status" value="1"/>
</dbReference>
<dbReference type="EC" id="2.7.1.67" evidence="2"/>
<feature type="domain" description="PIK helical" evidence="6">
    <location>
        <begin position="135"/>
        <end position="323"/>
    </location>
</feature>
<dbReference type="SMART" id="SM00145">
    <property type="entry name" value="PI3Ka"/>
    <property type="match status" value="1"/>
</dbReference>
<dbReference type="InterPro" id="IPR045495">
    <property type="entry name" value="PI4K_N"/>
</dbReference>
<comment type="similarity">
    <text evidence="1">Belongs to the PI3/PI4-kinase family. Type III PI4K subfamily.</text>
</comment>
<dbReference type="InterPro" id="IPR011009">
    <property type="entry name" value="Kinase-like_dom_sf"/>
</dbReference>
<accession>A0A426ZVY0</accession>
<dbReference type="PROSITE" id="PS51545">
    <property type="entry name" value="PIK_HELICAL"/>
    <property type="match status" value="1"/>
</dbReference>
<feature type="domain" description="PI3K/PI4K catalytic" evidence="5">
    <location>
        <begin position="363"/>
        <end position="516"/>
    </location>
</feature>
<proteinExistence type="inferred from homology"/>
<name>A0A426ZVY0_ENSVE</name>
<dbReference type="GO" id="GO:0004430">
    <property type="term" value="F:1-phosphatidylinositol 4-kinase activity"/>
    <property type="evidence" value="ECO:0007669"/>
    <property type="project" value="TreeGrafter"/>
</dbReference>
<dbReference type="GO" id="GO:0048015">
    <property type="term" value="P:phosphatidylinositol-mediated signaling"/>
    <property type="evidence" value="ECO:0007669"/>
    <property type="project" value="TreeGrafter"/>
</dbReference>
<reference evidence="7 8" key="1">
    <citation type="journal article" date="2014" name="Agronomy (Basel)">
        <title>A Draft Genome Sequence for Ensete ventricosum, the Drought-Tolerant Tree Against Hunger.</title>
        <authorList>
            <person name="Harrison J."/>
            <person name="Moore K.A."/>
            <person name="Paszkiewicz K."/>
            <person name="Jones T."/>
            <person name="Grant M."/>
            <person name="Ambacheew D."/>
            <person name="Muzemil S."/>
            <person name="Studholme D.J."/>
        </authorList>
    </citation>
    <scope>NUCLEOTIDE SEQUENCE [LARGE SCALE GENOMIC DNA]</scope>
</reference>
<dbReference type="InterPro" id="IPR042236">
    <property type="entry name" value="PI3K_accessory_sf"/>
</dbReference>
<dbReference type="PROSITE" id="PS50290">
    <property type="entry name" value="PI3_4_KINASE_3"/>
    <property type="match status" value="1"/>
</dbReference>
<dbReference type="SUPFAM" id="SSF48371">
    <property type="entry name" value="ARM repeat"/>
    <property type="match status" value="1"/>
</dbReference>
<dbReference type="Pfam" id="PF00613">
    <property type="entry name" value="PI3Ka"/>
    <property type="match status" value="1"/>
</dbReference>
<dbReference type="SUPFAM" id="SSF56112">
    <property type="entry name" value="Protein kinase-like (PK-like)"/>
    <property type="match status" value="1"/>
</dbReference>
<protein>
    <recommendedName>
        <fullName evidence="2">1-phosphatidylinositol 4-kinase</fullName>
        <ecNumber evidence="2">2.7.1.67</ecNumber>
    </recommendedName>
</protein>
<dbReference type="InterPro" id="IPR016024">
    <property type="entry name" value="ARM-type_fold"/>
</dbReference>
<gene>
    <name evidence="7" type="ORF">B296_00024686</name>
</gene>
<feature type="non-terminal residue" evidence="7">
    <location>
        <position position="1"/>
    </location>
</feature>
<dbReference type="InterPro" id="IPR036940">
    <property type="entry name" value="PI3/4_kinase_cat_sf"/>
</dbReference>
<dbReference type="Pfam" id="PF19274">
    <property type="entry name" value="PI4K_N"/>
    <property type="match status" value="2"/>
</dbReference>
<dbReference type="Gene3D" id="3.30.1010.10">
    <property type="entry name" value="Phosphatidylinositol 3-kinase Catalytic Subunit, Chain A, domain 4"/>
    <property type="match status" value="1"/>
</dbReference>
<evidence type="ECO:0000259" key="5">
    <source>
        <dbReference type="PROSITE" id="PS50290"/>
    </source>
</evidence>
<sequence length="516" mass="57441">KNDSWTGIRTANTPAVIYSAAAASGAKKEISDGFILEVLSTAVVSATVKCNHAGEIAGRMLQGTMKSPSHFSHHPAAAGTFFTAMLLGLNASLSWFAYGPEWYETNSKSFAQSEAQSVSLFVHHLLNERVDSIATDSSMKGRGHENELLNMVFYLISPGFCSVFSSQVHISEIRTIPEALPFFVTPKAIEENSVLLQQLPHWASCSITQALEFFSPPYKGHPRVMAYAMRVLESYPPERVTFFMPQLVQALRYDEGVGVLHAKYFCSGSLFLSLTSALQTSNDRVSHVHKNLEKMLMWSRVIPFKQYFLSSDRKLLMVSPLRPLTCFEESLTFLTKSHLFPVFSFHYQRRNAELVSEGITYIALELEKISIDGDDLYLPTAPNKIVQGIQLDSGIPLQSAAKVPIMITFNVVDKDGDPNDVRPQACIFKVSLQNLVFLKIMQVVPNTRSRNQMGETTDGGLYEIFQQDYGPVGSPTFEAAREMFMISSAGYAVASLLLQPKDRHNGNLLFDKYALQ</sequence>
<evidence type="ECO:0000256" key="3">
    <source>
        <dbReference type="ARBA" id="ARBA00022679"/>
    </source>
</evidence>
<dbReference type="InterPro" id="IPR015433">
    <property type="entry name" value="PI3/4_kinase"/>
</dbReference>
<evidence type="ECO:0000313" key="8">
    <source>
        <dbReference type="Proteomes" id="UP000287651"/>
    </source>
</evidence>
<evidence type="ECO:0000256" key="1">
    <source>
        <dbReference type="ARBA" id="ARBA00006209"/>
    </source>
</evidence>
<keyword evidence="3" id="KW-0808">Transferase</keyword>
<dbReference type="InterPro" id="IPR000403">
    <property type="entry name" value="PI3/4_kinase_cat_dom"/>
</dbReference>
<dbReference type="GO" id="GO:0005737">
    <property type="term" value="C:cytoplasm"/>
    <property type="evidence" value="ECO:0007669"/>
    <property type="project" value="TreeGrafter"/>
</dbReference>
<dbReference type="EMBL" id="AMZH03004795">
    <property type="protein sequence ID" value="RRT68113.1"/>
    <property type="molecule type" value="Genomic_DNA"/>
</dbReference>
<dbReference type="PANTHER" id="PTHR10048:SF15">
    <property type="entry name" value="PHOSPHATIDYLINOSITOL 4-KINASE ALPHA"/>
    <property type="match status" value="1"/>
</dbReference>
<dbReference type="PANTHER" id="PTHR10048">
    <property type="entry name" value="PHOSPHATIDYLINOSITOL KINASE"/>
    <property type="match status" value="1"/>
</dbReference>
<evidence type="ECO:0000256" key="2">
    <source>
        <dbReference type="ARBA" id="ARBA00012169"/>
    </source>
</evidence>
<organism evidence="7 8">
    <name type="scientific">Ensete ventricosum</name>
    <name type="common">Abyssinian banana</name>
    <name type="synonym">Musa ensete</name>
    <dbReference type="NCBI Taxonomy" id="4639"/>
    <lineage>
        <taxon>Eukaryota</taxon>
        <taxon>Viridiplantae</taxon>
        <taxon>Streptophyta</taxon>
        <taxon>Embryophyta</taxon>
        <taxon>Tracheophyta</taxon>
        <taxon>Spermatophyta</taxon>
        <taxon>Magnoliopsida</taxon>
        <taxon>Liliopsida</taxon>
        <taxon>Zingiberales</taxon>
        <taxon>Musaceae</taxon>
        <taxon>Ensete</taxon>
    </lineage>
</organism>
<evidence type="ECO:0000256" key="4">
    <source>
        <dbReference type="ARBA" id="ARBA00022777"/>
    </source>
</evidence>
<dbReference type="GO" id="GO:0046854">
    <property type="term" value="P:phosphatidylinositol phosphate biosynthetic process"/>
    <property type="evidence" value="ECO:0007669"/>
    <property type="project" value="InterPro"/>
</dbReference>
<evidence type="ECO:0000259" key="6">
    <source>
        <dbReference type="PROSITE" id="PS51545"/>
    </source>
</evidence>
<keyword evidence="4" id="KW-0418">Kinase</keyword>